<evidence type="ECO:0000256" key="6">
    <source>
        <dbReference type="PROSITE-ProRule" id="PRU00050"/>
    </source>
</evidence>
<dbReference type="InterPro" id="IPR029063">
    <property type="entry name" value="SAM-dependent_MTases_sf"/>
</dbReference>
<dbReference type="Gene3D" id="3.40.50.150">
    <property type="entry name" value="Vaccinia Virus protein VP39"/>
    <property type="match status" value="1"/>
</dbReference>
<organism evidence="12 13">
    <name type="scientific">Magnetofaba australis IT-1</name>
    <dbReference type="NCBI Taxonomy" id="1434232"/>
    <lineage>
        <taxon>Bacteria</taxon>
        <taxon>Pseudomonadati</taxon>
        <taxon>Pseudomonadota</taxon>
        <taxon>Magnetococcia</taxon>
        <taxon>Magnetococcales</taxon>
        <taxon>Magnetococcaceae</taxon>
        <taxon>Magnetofaba</taxon>
    </lineage>
</organism>
<dbReference type="PRINTS" id="PR00996">
    <property type="entry name" value="CHERMTFRASE"/>
</dbReference>
<keyword evidence="7" id="KW-0175">Coiled coil</keyword>
<evidence type="ECO:0000256" key="7">
    <source>
        <dbReference type="SAM" id="Coils"/>
    </source>
</evidence>
<dbReference type="GO" id="GO:0000156">
    <property type="term" value="F:phosphorelay response regulator activity"/>
    <property type="evidence" value="ECO:0007669"/>
    <property type="project" value="InterPro"/>
</dbReference>
<dbReference type="CDD" id="cd16434">
    <property type="entry name" value="CheB-CheR_fusion"/>
    <property type="match status" value="1"/>
</dbReference>
<dbReference type="Gene3D" id="3.40.50.180">
    <property type="entry name" value="Methylesterase CheB, C-terminal domain"/>
    <property type="match status" value="1"/>
</dbReference>
<evidence type="ECO:0000259" key="8">
    <source>
        <dbReference type="PROSITE" id="PS50112"/>
    </source>
</evidence>
<dbReference type="PROSITE" id="PS50113">
    <property type="entry name" value="PAC"/>
    <property type="match status" value="1"/>
</dbReference>
<dbReference type="NCBIfam" id="TIGR00229">
    <property type="entry name" value="sensory_box"/>
    <property type="match status" value="2"/>
</dbReference>
<dbReference type="CDD" id="cd00130">
    <property type="entry name" value="PAS"/>
    <property type="match status" value="2"/>
</dbReference>
<dbReference type="SMART" id="SM00091">
    <property type="entry name" value="PAS"/>
    <property type="match status" value="3"/>
</dbReference>
<dbReference type="Pfam" id="PF13426">
    <property type="entry name" value="PAS_9"/>
    <property type="match status" value="1"/>
</dbReference>
<dbReference type="GO" id="GO:0005737">
    <property type="term" value="C:cytoplasm"/>
    <property type="evidence" value="ECO:0007669"/>
    <property type="project" value="InterPro"/>
</dbReference>
<dbReference type="InterPro" id="IPR036804">
    <property type="entry name" value="CheR_N_sf"/>
</dbReference>
<dbReference type="SUPFAM" id="SSF52738">
    <property type="entry name" value="Methylesterase CheB, C-terminal domain"/>
    <property type="match status" value="1"/>
</dbReference>
<dbReference type="InterPro" id="IPR001610">
    <property type="entry name" value="PAC"/>
</dbReference>
<proteinExistence type="predicted"/>
<feature type="active site" evidence="6">
    <location>
        <position position="7"/>
    </location>
</feature>
<dbReference type="GO" id="GO:0006935">
    <property type="term" value="P:chemotaxis"/>
    <property type="evidence" value="ECO:0007669"/>
    <property type="project" value="UniProtKB-UniRule"/>
</dbReference>
<evidence type="ECO:0000256" key="4">
    <source>
        <dbReference type="ARBA" id="ARBA00022679"/>
    </source>
</evidence>
<dbReference type="InterPro" id="IPR000780">
    <property type="entry name" value="CheR_MeTrfase"/>
</dbReference>
<dbReference type="Gene3D" id="3.30.450.20">
    <property type="entry name" value="PAS domain"/>
    <property type="match status" value="3"/>
</dbReference>
<reference evidence="12 13" key="1">
    <citation type="journal article" date="2016" name="BMC Genomics">
        <title>Combined genomic and structural analyses of a cultured magnetotactic bacterium reveals its niche adaptation to a dynamic environment.</title>
        <authorList>
            <person name="Araujo A.C."/>
            <person name="Morillo V."/>
            <person name="Cypriano J."/>
            <person name="Teixeira L.C."/>
            <person name="Leao P."/>
            <person name="Lyra S."/>
            <person name="Almeida L.G."/>
            <person name="Bazylinski D.A."/>
            <person name="Vasconcellos A.T."/>
            <person name="Abreu F."/>
            <person name="Lins U."/>
        </authorList>
    </citation>
    <scope>NUCLEOTIDE SEQUENCE [LARGE SCALE GENOMIC DNA]</scope>
    <source>
        <strain evidence="12 13">IT-1</strain>
    </source>
</reference>
<feature type="domain" description="CheR-type methyltransferase" evidence="11">
    <location>
        <begin position="191"/>
        <end position="441"/>
    </location>
</feature>
<evidence type="ECO:0000256" key="1">
    <source>
        <dbReference type="ARBA" id="ARBA00001541"/>
    </source>
</evidence>
<accession>A0A1Y2K5G0</accession>
<sequence>MVGIGASAGGLEAIQSFFQKMPATSGAAFVVVQHLSPDYKSLMVELLSKQTQMPVKRITDGIPVEADTVYLIPPKKNVKIFHGRLVLTDQDHNALGINLPIDIFFTSLAEDQGDKGVAVILSGAGSDGTRGIKSIKEKGGMVMAQAEASAKFDSMPKSAISTHLPDFVLPPEEMPEQLMAFLKHPYATREGIARKLAEKGTGLTRIYSLLRDNSGIDFTFYKTSTVMRRIERRMTINRYEDLDEYVRFLESSPREQTVLFRELLIGVTSFFRDAEAFQLLREKYIPELIRNNSGKQLRVWVASCSTGEEAYSLAILFMEAIQNNDVAVDVKIFATDVDQDAIFHASQGAYPKSIVADVPPALLNKYFLHKGDNYHISRQIREMVVFAQHNLIKDPPFTNINFVSCRNLLIYFQPVLQQRVLEGFNFSLTTDGLLFLGTSETPGEMESYFTSLHPKWKIYRCKGKRRVVGESHVVGKYEHKSWGGVGGLGRPDTTSPAKMLEEERVLARFVETVSGAYLPFALVVNEQMQLLQVLGESRDYMRIPFGSPITDISKLMVEDLYIPVSTGVAKVFRSGEEVSFSNIRMQDPDAHSPRYVNVRIMPLKGRKNQPPLAALFIQEQSNEGAGVKSGESYDFNQETLQRINDLEHELQLTRENLQATIEELETSNEELQATNEELLASNEELQSTNEELQSVNEELYTVNAELQNKILELTEVNNDLDNLMNSTQVISLFLDDNLDVRRFTTSAAQLFNILDSDIGRPLAHLSHNLRDVDLIPLIGRVNRTHKSEERVVRSVGGDFYQLRVLPYRIAPDAYQGVVVVFVNINTLQHAQQELNRVSLTEGLIRHTAQIGSWEWDIASGRMIWSENVAEMFGLQSSADLEGDFDAFLKILHSDDRVFVSEMADKAVTEHGVFDIDHRIMTPDEAVRWMALTGKVIYDEHGRPQRMVGIIRDISASKELEEQVQEKNALLASIYRTAPIGIGMVSERNLLWVNPQVCRISGYEQSELVGQDARMLYPSDEEYEFVGKEKYRQVLVNGTGTVKSRWLRKDGDVVDILMSSSPVDKRNLDKGVTFMVLDLTNLSEFPELAMQDRFNE</sequence>
<dbReference type="Proteomes" id="UP000194003">
    <property type="component" value="Unassembled WGS sequence"/>
</dbReference>
<evidence type="ECO:0000256" key="2">
    <source>
        <dbReference type="ARBA" id="ARBA00012534"/>
    </source>
</evidence>
<keyword evidence="6" id="KW-0145">Chemotaxis</keyword>
<dbReference type="InterPro" id="IPR035909">
    <property type="entry name" value="CheB_C"/>
</dbReference>
<dbReference type="InterPro" id="IPR000700">
    <property type="entry name" value="PAS-assoc_C"/>
</dbReference>
<dbReference type="SMART" id="SM00086">
    <property type="entry name" value="PAC"/>
    <property type="match status" value="2"/>
</dbReference>
<dbReference type="STRING" id="1434232.MAIT1_04089"/>
<dbReference type="SUPFAM" id="SSF55785">
    <property type="entry name" value="PYP-like sensor domain (PAS domain)"/>
    <property type="match status" value="2"/>
</dbReference>
<dbReference type="InterPro" id="IPR035965">
    <property type="entry name" value="PAS-like_dom_sf"/>
</dbReference>
<evidence type="ECO:0000256" key="5">
    <source>
        <dbReference type="ARBA" id="ARBA00022691"/>
    </source>
</evidence>
<dbReference type="InterPro" id="IPR022641">
    <property type="entry name" value="CheR_N"/>
</dbReference>
<keyword evidence="13" id="KW-1185">Reference proteome</keyword>
<dbReference type="PANTHER" id="PTHR24422:SF27">
    <property type="entry name" value="PROTEIN-GLUTAMATE O-METHYLTRANSFERASE"/>
    <property type="match status" value="1"/>
</dbReference>
<dbReference type="GO" id="GO:0008983">
    <property type="term" value="F:protein-glutamate O-methyltransferase activity"/>
    <property type="evidence" value="ECO:0007669"/>
    <property type="project" value="UniProtKB-EC"/>
</dbReference>
<dbReference type="Gene3D" id="2.10.70.100">
    <property type="match status" value="1"/>
</dbReference>
<evidence type="ECO:0000259" key="9">
    <source>
        <dbReference type="PROSITE" id="PS50113"/>
    </source>
</evidence>
<keyword evidence="4" id="KW-0808">Transferase</keyword>
<keyword evidence="3" id="KW-0489">Methyltransferase</keyword>
<feature type="domain" description="PAS" evidence="8">
    <location>
        <begin position="989"/>
        <end position="1021"/>
    </location>
</feature>
<evidence type="ECO:0000256" key="3">
    <source>
        <dbReference type="ARBA" id="ARBA00022603"/>
    </source>
</evidence>
<comment type="caution">
    <text evidence="12">The sequence shown here is derived from an EMBL/GenBank/DDBJ whole genome shotgun (WGS) entry which is preliminary data.</text>
</comment>
<feature type="active site" evidence="6">
    <location>
        <position position="127"/>
    </location>
</feature>
<protein>
    <recommendedName>
        <fullName evidence="2">protein-glutamate O-methyltransferase</fullName>
        <ecNumber evidence="2">2.1.1.80</ecNumber>
    </recommendedName>
</protein>
<evidence type="ECO:0000259" key="11">
    <source>
        <dbReference type="PROSITE" id="PS50123"/>
    </source>
</evidence>
<gene>
    <name evidence="12" type="ORF">MAIT1_04089</name>
</gene>
<feature type="active site" evidence="6">
    <location>
        <position position="34"/>
    </location>
</feature>
<dbReference type="InterPro" id="IPR050903">
    <property type="entry name" value="Bact_Chemotaxis_MeTrfase"/>
</dbReference>
<dbReference type="Gene3D" id="1.10.155.10">
    <property type="entry name" value="Chemotaxis receptor methyltransferase CheR, N-terminal domain"/>
    <property type="match status" value="1"/>
</dbReference>
<evidence type="ECO:0000259" key="10">
    <source>
        <dbReference type="PROSITE" id="PS50122"/>
    </source>
</evidence>
<dbReference type="SUPFAM" id="SSF53335">
    <property type="entry name" value="S-adenosyl-L-methionine-dependent methyltransferases"/>
    <property type="match status" value="1"/>
</dbReference>
<dbReference type="PROSITE" id="PS50122">
    <property type="entry name" value="CHEB"/>
    <property type="match status" value="1"/>
</dbReference>
<dbReference type="InterPro" id="IPR000014">
    <property type="entry name" value="PAS"/>
</dbReference>
<dbReference type="InterPro" id="IPR000673">
    <property type="entry name" value="Sig_transdc_resp-reg_Me-estase"/>
</dbReference>
<name>A0A1Y2K5G0_9PROT</name>
<feature type="domain" description="CheB-type methylesterase" evidence="10">
    <location>
        <begin position="1"/>
        <end position="185"/>
    </location>
</feature>
<dbReference type="Pfam" id="PF01339">
    <property type="entry name" value="CheB_methylest"/>
    <property type="match status" value="1"/>
</dbReference>
<comment type="catalytic activity">
    <reaction evidence="1">
        <text>L-glutamyl-[protein] + S-adenosyl-L-methionine = [protein]-L-glutamate 5-O-methyl ester + S-adenosyl-L-homocysteine</text>
        <dbReference type="Rhea" id="RHEA:24452"/>
        <dbReference type="Rhea" id="RHEA-COMP:10208"/>
        <dbReference type="Rhea" id="RHEA-COMP:10311"/>
        <dbReference type="ChEBI" id="CHEBI:29973"/>
        <dbReference type="ChEBI" id="CHEBI:57856"/>
        <dbReference type="ChEBI" id="CHEBI:59789"/>
        <dbReference type="ChEBI" id="CHEBI:82795"/>
        <dbReference type="EC" id="2.1.1.80"/>
    </reaction>
</comment>
<dbReference type="Pfam" id="PF08447">
    <property type="entry name" value="PAS_3"/>
    <property type="match status" value="1"/>
</dbReference>
<feature type="coiled-coil region" evidence="7">
    <location>
        <begin position="636"/>
        <end position="726"/>
    </location>
</feature>
<dbReference type="SMART" id="SM00138">
    <property type="entry name" value="MeTrc"/>
    <property type="match status" value="1"/>
</dbReference>
<dbReference type="SUPFAM" id="SSF47757">
    <property type="entry name" value="Chemotaxis receptor methyltransferase CheR, N-terminal domain"/>
    <property type="match status" value="1"/>
</dbReference>
<dbReference type="PROSITE" id="PS50123">
    <property type="entry name" value="CHER"/>
    <property type="match status" value="1"/>
</dbReference>
<dbReference type="Pfam" id="PF13596">
    <property type="entry name" value="PAS_10"/>
    <property type="match status" value="1"/>
</dbReference>
<dbReference type="PANTHER" id="PTHR24422">
    <property type="entry name" value="CHEMOTAXIS PROTEIN METHYLTRANSFERASE"/>
    <property type="match status" value="1"/>
</dbReference>
<dbReference type="InterPro" id="IPR022642">
    <property type="entry name" value="CheR_C"/>
</dbReference>
<evidence type="ECO:0000313" key="13">
    <source>
        <dbReference type="Proteomes" id="UP000194003"/>
    </source>
</evidence>
<dbReference type="AlphaFoldDB" id="A0A1Y2K5G0"/>
<evidence type="ECO:0000313" key="12">
    <source>
        <dbReference type="EMBL" id="OSM04223.1"/>
    </source>
</evidence>
<dbReference type="EC" id="2.1.1.80" evidence="2"/>
<dbReference type="GO" id="GO:0008984">
    <property type="term" value="F:protein-glutamate methylesterase activity"/>
    <property type="evidence" value="ECO:0007669"/>
    <property type="project" value="InterPro"/>
</dbReference>
<dbReference type="EMBL" id="LVJN01000019">
    <property type="protein sequence ID" value="OSM04223.1"/>
    <property type="molecule type" value="Genomic_DNA"/>
</dbReference>
<keyword evidence="6" id="KW-0378">Hydrolase</keyword>
<dbReference type="Pfam" id="PF01739">
    <property type="entry name" value="CheR"/>
    <property type="match status" value="1"/>
</dbReference>
<dbReference type="GO" id="GO:0032259">
    <property type="term" value="P:methylation"/>
    <property type="evidence" value="ECO:0007669"/>
    <property type="project" value="UniProtKB-KW"/>
</dbReference>
<feature type="domain" description="PAC" evidence="9">
    <location>
        <begin position="913"/>
        <end position="965"/>
    </location>
</feature>
<keyword evidence="5" id="KW-0949">S-adenosyl-L-methionine</keyword>
<dbReference type="Pfam" id="PF03705">
    <property type="entry name" value="CheR_N"/>
    <property type="match status" value="1"/>
</dbReference>
<dbReference type="PROSITE" id="PS50112">
    <property type="entry name" value="PAS"/>
    <property type="match status" value="1"/>
</dbReference>
<dbReference type="InterPro" id="IPR013655">
    <property type="entry name" value="PAS_fold_3"/>
</dbReference>